<sequence length="919" mass="106599">MKKLVKSLEKELSQFKQKKEEYFQILLDKGLLPKKEQKAENRKRMAELNNAVDVPSVGFMSDDDDDDNDDDVRKKKVEEMPQSFDVKSIIEEFRAFPQMLSPLPLSDEDELNSSLDSSEKSTTSPSVPLQITNLSVGDKSVDDTIVPKRTEKLISSLENNSLVKKPNVLSESDINKADHSFQPVSGEKGSYDPDGLFDAADSLLRLSGHGIINGSYSSDKENELENISDKLIPSETELKKVNKTDNVPSSVDGLHFFQYDSAEDSQHMKTDSGNGENKTSLFLQSDSLTQSKPTATEANCTMQVDASQPSADKKCLNSQQRLLRKSRALHRICPPRVTSSSKDSKSDSKKLSKNTKPKVSQNSSTAKVPASSCHSPKMNISLETNPKPTAEELGAPNMEIINSAEPEKVSTLVESVNGKENVQSVRKRKLNVTKDSIEVPNEKKQCKKNNAILSRARTSLMKVAEREFQTYWKYPSTPPSQVLQKLLQSNREAELIVEVVAIQAVKLLSSTTDNMLAWYVTKCKSNAPTPYFSDKEKQLLRLFCLFKRKKEMDNIFTKFRECLQDALTKQDWDSTSLGKWSLCRMYIAMCRLEGLLSEARVFFYNSFCRLPSDQYMTFSVITACTWPLVLSYERKAGRISLFHVIEYVVIKSISKKQHNKKYFECLVKHCKWKPGITKDSDIQRSLFSHLHDCIETGATKDEIFCYVKGVELLSLQEKWLWTVSLFRSRINHLLKKCLQFEPPEDRQAEFNCLLFHVFQMLDSVIKLQFSCFHFFYLFFILLFLTSFFSSFLFSSFLFLFSFFIFFFYFLLFFFLLFFFFLFFFSSFFSSFLFSFLFSSFLFYFLLLFFVLIFFFSYFRLFFVLIFFFLFFFLFYFSYFLFFSFSYFLVLISFFSFFFFIFFLVFLIFFFFSVSFLLFS</sequence>
<comment type="caution">
    <text evidence="3">The sequence shown here is derived from an EMBL/GenBank/DDBJ whole genome shotgun (WGS) entry which is preliminary data.</text>
</comment>
<feature type="region of interest" description="Disordered" evidence="1">
    <location>
        <begin position="54"/>
        <end position="78"/>
    </location>
</feature>
<organism evidence="3 4">
    <name type="scientific">Acanthosepion pharaonis</name>
    <name type="common">Pharaoh cuttlefish</name>
    <name type="synonym">Sepia pharaonis</name>
    <dbReference type="NCBI Taxonomy" id="158019"/>
    <lineage>
        <taxon>Eukaryota</taxon>
        <taxon>Metazoa</taxon>
        <taxon>Spiralia</taxon>
        <taxon>Lophotrochozoa</taxon>
        <taxon>Mollusca</taxon>
        <taxon>Cephalopoda</taxon>
        <taxon>Coleoidea</taxon>
        <taxon>Decapodiformes</taxon>
        <taxon>Sepiida</taxon>
        <taxon>Sepiina</taxon>
        <taxon>Sepiidae</taxon>
        <taxon>Acanthosepion</taxon>
    </lineage>
</organism>
<keyword evidence="2" id="KW-0472">Membrane</keyword>
<evidence type="ECO:0000256" key="2">
    <source>
        <dbReference type="SAM" id="Phobius"/>
    </source>
</evidence>
<dbReference type="AlphaFoldDB" id="A0A812CHN5"/>
<gene>
    <name evidence="3" type="ORF">SPHA_39360</name>
</gene>
<feature type="region of interest" description="Disordered" evidence="1">
    <location>
        <begin position="326"/>
        <end position="392"/>
    </location>
</feature>
<feature type="compositionally biased region" description="Acidic residues" evidence="1">
    <location>
        <begin position="61"/>
        <end position="70"/>
    </location>
</feature>
<dbReference type="EMBL" id="CAHIKZ030001823">
    <property type="protein sequence ID" value="CAE1275273.1"/>
    <property type="molecule type" value="Genomic_DNA"/>
</dbReference>
<keyword evidence="4" id="KW-1185">Reference proteome</keyword>
<evidence type="ECO:0000313" key="4">
    <source>
        <dbReference type="Proteomes" id="UP000597762"/>
    </source>
</evidence>
<reference evidence="3" key="1">
    <citation type="submission" date="2021-01" db="EMBL/GenBank/DDBJ databases">
        <authorList>
            <person name="Li R."/>
            <person name="Bekaert M."/>
        </authorList>
    </citation>
    <scope>NUCLEOTIDE SEQUENCE</scope>
    <source>
        <strain evidence="3">Farmed</strain>
    </source>
</reference>
<evidence type="ECO:0000256" key="1">
    <source>
        <dbReference type="SAM" id="MobiDB-lite"/>
    </source>
</evidence>
<protein>
    <submittedName>
        <fullName evidence="3">Uncharacterized protein</fullName>
    </submittedName>
</protein>
<keyword evidence="2" id="KW-1133">Transmembrane helix</keyword>
<feature type="region of interest" description="Disordered" evidence="1">
    <location>
        <begin position="102"/>
        <end position="130"/>
    </location>
</feature>
<feature type="compositionally biased region" description="Polar residues" evidence="1">
    <location>
        <begin position="357"/>
        <end position="366"/>
    </location>
</feature>
<feature type="compositionally biased region" description="Low complexity" evidence="1">
    <location>
        <begin position="112"/>
        <end position="126"/>
    </location>
</feature>
<evidence type="ECO:0000313" key="3">
    <source>
        <dbReference type="EMBL" id="CAE1275273.1"/>
    </source>
</evidence>
<dbReference type="OrthoDB" id="6162181at2759"/>
<feature type="transmembrane region" description="Helical" evidence="2">
    <location>
        <begin position="861"/>
        <end position="881"/>
    </location>
</feature>
<feature type="transmembrane region" description="Helical" evidence="2">
    <location>
        <begin position="888"/>
        <end position="918"/>
    </location>
</feature>
<feature type="transmembrane region" description="Helical" evidence="2">
    <location>
        <begin position="831"/>
        <end position="855"/>
    </location>
</feature>
<feature type="transmembrane region" description="Helical" evidence="2">
    <location>
        <begin position="799"/>
        <end position="824"/>
    </location>
</feature>
<keyword evidence="2" id="KW-0812">Transmembrane</keyword>
<proteinExistence type="predicted"/>
<feature type="transmembrane region" description="Helical" evidence="2">
    <location>
        <begin position="774"/>
        <end position="793"/>
    </location>
</feature>
<dbReference type="Proteomes" id="UP000597762">
    <property type="component" value="Unassembled WGS sequence"/>
</dbReference>
<accession>A0A812CHN5</accession>
<name>A0A812CHN5_ACAPH</name>